<keyword evidence="1" id="KW-0472">Membrane</keyword>
<keyword evidence="1" id="KW-0812">Transmembrane</keyword>
<accession>A0A6B8VAM3</accession>
<dbReference type="AlphaFoldDB" id="A0A6B8VAM3"/>
<sequence>MNTSGSKETPASPAVLYQERQWVPWYWWLAGLGISFLTAAQIAHNRDEIWFWVPFIFFGTIALWSLWRLSSTHIAVEKDADGLTWLRAGDANLPAAVVSRTLAVPATAKRNAMGRQLDPAAFVVSRSWIPEMAMFVLDDPEDSTPYWLVTSKDPDALLAAFHS</sequence>
<dbReference type="Pfam" id="PF11292">
    <property type="entry name" value="DUF3093"/>
    <property type="match status" value="1"/>
</dbReference>
<reference evidence="3" key="1">
    <citation type="submission" date="2019-11" db="EMBL/GenBank/DDBJ databases">
        <title>Complete genome sequence of Corynebacterium kalinowskii 1959, a novel Corynebacterium species isolated from soil of a small paddock in Vilsendorf, Germany.</title>
        <authorList>
            <person name="Schaffert L."/>
            <person name="Ruwe M."/>
            <person name="Milse J."/>
            <person name="Hanuschka K."/>
            <person name="Ortseifen V."/>
            <person name="Droste J."/>
            <person name="Brandt D."/>
            <person name="Schlueter L."/>
            <person name="Kutter Y."/>
            <person name="Vinke S."/>
            <person name="Viehoefer P."/>
            <person name="Jacob L."/>
            <person name="Luebke N.-C."/>
            <person name="Schulte-Berndt E."/>
            <person name="Hain C."/>
            <person name="Linder M."/>
            <person name="Schmidt P."/>
            <person name="Wollenschlaeger L."/>
            <person name="Luttermann T."/>
            <person name="Thieme E."/>
            <person name="Hassa J."/>
            <person name="Haak M."/>
            <person name="Wittchen M."/>
            <person name="Mentz A."/>
            <person name="Persicke M."/>
            <person name="Busche T."/>
            <person name="Ruckert C."/>
        </authorList>
    </citation>
    <scope>NUCLEOTIDE SEQUENCE [LARGE SCALE GENOMIC DNA]</scope>
    <source>
        <strain evidence="3">1959</strain>
    </source>
</reference>
<gene>
    <name evidence="2" type="ORF">CKALI_06600</name>
</gene>
<evidence type="ECO:0000313" key="2">
    <source>
        <dbReference type="EMBL" id="QGU02182.1"/>
    </source>
</evidence>
<feature type="transmembrane region" description="Helical" evidence="1">
    <location>
        <begin position="25"/>
        <end position="42"/>
    </location>
</feature>
<protein>
    <recommendedName>
        <fullName evidence="4">DUF3093 domain-containing protein</fullName>
    </recommendedName>
</protein>
<dbReference type="EMBL" id="CP046452">
    <property type="protein sequence ID" value="QGU02182.1"/>
    <property type="molecule type" value="Genomic_DNA"/>
</dbReference>
<evidence type="ECO:0000256" key="1">
    <source>
        <dbReference type="SAM" id="Phobius"/>
    </source>
</evidence>
<dbReference type="InterPro" id="IPR021443">
    <property type="entry name" value="DUF3093"/>
</dbReference>
<dbReference type="KEGG" id="ckw:CKALI_06600"/>
<name>A0A6B8VAM3_9CORY</name>
<proteinExistence type="predicted"/>
<evidence type="ECO:0008006" key="4">
    <source>
        <dbReference type="Google" id="ProtNLM"/>
    </source>
</evidence>
<keyword evidence="1" id="KW-1133">Transmembrane helix</keyword>
<keyword evidence="3" id="KW-1185">Reference proteome</keyword>
<organism evidence="2 3">
    <name type="scientific">Corynebacterium kalinowskii</name>
    <dbReference type="NCBI Taxonomy" id="2675216"/>
    <lineage>
        <taxon>Bacteria</taxon>
        <taxon>Bacillati</taxon>
        <taxon>Actinomycetota</taxon>
        <taxon>Actinomycetes</taxon>
        <taxon>Mycobacteriales</taxon>
        <taxon>Corynebacteriaceae</taxon>
        <taxon>Corynebacterium</taxon>
    </lineage>
</organism>
<feature type="transmembrane region" description="Helical" evidence="1">
    <location>
        <begin position="49"/>
        <end position="67"/>
    </location>
</feature>
<evidence type="ECO:0000313" key="3">
    <source>
        <dbReference type="Proteomes" id="UP000427071"/>
    </source>
</evidence>
<dbReference type="Proteomes" id="UP000427071">
    <property type="component" value="Chromosome"/>
</dbReference>